<protein>
    <submittedName>
        <fullName evidence="2">Glycosyltransferase</fullName>
    </submittedName>
</protein>
<reference evidence="2 3" key="1">
    <citation type="submission" date="2019-12" db="EMBL/GenBank/DDBJ databases">
        <title>Shinella granuli gen. nov., sp. nov., and proposal of the reclassification of Zoogloea ramigera ATCC 19623 as Shinella zoogloeoides sp. nov.</title>
        <authorList>
            <person name="Gao J."/>
        </authorList>
    </citation>
    <scope>NUCLEOTIDE SEQUENCE [LARGE SCALE GENOMIC DNA]</scope>
    <source>
        <strain evidence="2 3">DSM 287</strain>
    </source>
</reference>
<accession>A0A6N8TKE0</accession>
<dbReference type="Gene3D" id="3.40.50.2000">
    <property type="entry name" value="Glycogen Phosphorylase B"/>
    <property type="match status" value="2"/>
</dbReference>
<dbReference type="CDD" id="cd03794">
    <property type="entry name" value="GT4_WbuB-like"/>
    <property type="match status" value="1"/>
</dbReference>
<gene>
    <name evidence="2" type="ORF">GR156_20645</name>
</gene>
<evidence type="ECO:0000313" key="3">
    <source>
        <dbReference type="Proteomes" id="UP000440304"/>
    </source>
</evidence>
<evidence type="ECO:0000259" key="1">
    <source>
        <dbReference type="Pfam" id="PF13579"/>
    </source>
</evidence>
<proteinExistence type="predicted"/>
<comment type="caution">
    <text evidence="2">The sequence shown here is derived from an EMBL/GenBank/DDBJ whole genome shotgun (WGS) entry which is preliminary data.</text>
</comment>
<organism evidence="2 3">
    <name type="scientific">Shinella zoogloeoides</name>
    <name type="common">Crabtreella saccharophila</name>
    <dbReference type="NCBI Taxonomy" id="352475"/>
    <lineage>
        <taxon>Bacteria</taxon>
        <taxon>Pseudomonadati</taxon>
        <taxon>Pseudomonadota</taxon>
        <taxon>Alphaproteobacteria</taxon>
        <taxon>Hyphomicrobiales</taxon>
        <taxon>Rhizobiaceae</taxon>
        <taxon>Shinella</taxon>
    </lineage>
</organism>
<sequence length="405" mass="44235">MKIIILAQYFELADQPGITLLSAMAQSLAGDGHDVHVISGRHVRIGRKPAGSDQKVPAGYTIHRVWSGNDVARSLFSRALSFLAFSLSSTLALLRLGRCDVIYGSSPPIFPMFPALLWARIRGIRFVLEVCDLWPESAVALGLLRNQFLIAVTAAVERFLYRYSDGIVVLTQGIARRLGERRELRAPVLVARCAVSLADFQEAAAHRQDIRRQYGWDGKCVVIFAGTLGHAQDIETLLFAAEKLEQHETVHFVIIGDGACHALVAAQAATRKNIELLAPKPKTETLKMLAAADIGLCTLKDVALFNSALPTKLIDYIAAGLGIVAPDFEEITPLMNGSKTQALYRPGDGRSLADAVSTLAEEWPDESGASRSNDFPEEFTLEHRNGAIARFVGELHDASSKYDME</sequence>
<dbReference type="PANTHER" id="PTHR45947">
    <property type="entry name" value="SULFOQUINOVOSYL TRANSFERASE SQD2"/>
    <property type="match status" value="1"/>
</dbReference>
<dbReference type="InterPro" id="IPR050194">
    <property type="entry name" value="Glycosyltransferase_grp1"/>
</dbReference>
<name>A0A6N8TKE0_SHIZO</name>
<evidence type="ECO:0000313" key="2">
    <source>
        <dbReference type="EMBL" id="MXO02726.1"/>
    </source>
</evidence>
<dbReference type="AlphaFoldDB" id="A0A6N8TKE0"/>
<dbReference type="OrthoDB" id="9787293at2"/>
<dbReference type="GO" id="GO:0016758">
    <property type="term" value="F:hexosyltransferase activity"/>
    <property type="evidence" value="ECO:0007669"/>
    <property type="project" value="TreeGrafter"/>
</dbReference>
<keyword evidence="2" id="KW-0808">Transferase</keyword>
<feature type="domain" description="Glycosyltransferase subfamily 4-like N-terminal" evidence="1">
    <location>
        <begin position="23"/>
        <end position="187"/>
    </location>
</feature>
<dbReference type="PANTHER" id="PTHR45947:SF3">
    <property type="entry name" value="SULFOQUINOVOSYL TRANSFERASE SQD2"/>
    <property type="match status" value="1"/>
</dbReference>
<dbReference type="RefSeq" id="WP_160787947.1">
    <property type="nucleotide sequence ID" value="NZ_CP086610.1"/>
</dbReference>
<dbReference type="Proteomes" id="UP000440304">
    <property type="component" value="Unassembled WGS sequence"/>
</dbReference>
<dbReference type="Pfam" id="PF13579">
    <property type="entry name" value="Glyco_trans_4_4"/>
    <property type="match status" value="1"/>
</dbReference>
<dbReference type="EMBL" id="WUML01000029">
    <property type="protein sequence ID" value="MXO02726.1"/>
    <property type="molecule type" value="Genomic_DNA"/>
</dbReference>
<dbReference type="Pfam" id="PF13692">
    <property type="entry name" value="Glyco_trans_1_4"/>
    <property type="match status" value="1"/>
</dbReference>
<dbReference type="InterPro" id="IPR028098">
    <property type="entry name" value="Glyco_trans_4-like_N"/>
</dbReference>
<dbReference type="SUPFAM" id="SSF53756">
    <property type="entry name" value="UDP-Glycosyltransferase/glycogen phosphorylase"/>
    <property type="match status" value="1"/>
</dbReference>